<dbReference type="HOGENOM" id="CLU_000680_15_3_1"/>
<accession>B8BCS3</accession>
<dbReference type="Gramene" id="BGIOSGA030260-TA">
    <property type="protein sequence ID" value="BGIOSGA030260-PA"/>
    <property type="gene ID" value="BGIOSGA030260"/>
</dbReference>
<dbReference type="PANTHER" id="PTHR36617:SF17">
    <property type="entry name" value="OS01G0114800 PROTEIN"/>
    <property type="match status" value="1"/>
</dbReference>
<dbReference type="OMA" id="HSHACAF"/>
<dbReference type="EMBL" id="CM000134">
    <property type="protein sequence ID" value="EEC84063.1"/>
    <property type="molecule type" value="Genomic_DNA"/>
</dbReference>
<dbReference type="AlphaFoldDB" id="B8BCS3"/>
<evidence type="ECO:0000313" key="2">
    <source>
        <dbReference type="Proteomes" id="UP000007015"/>
    </source>
</evidence>
<organism evidence="1 2">
    <name type="scientific">Oryza sativa subsp. indica</name>
    <name type="common">Rice</name>
    <dbReference type="NCBI Taxonomy" id="39946"/>
    <lineage>
        <taxon>Eukaryota</taxon>
        <taxon>Viridiplantae</taxon>
        <taxon>Streptophyta</taxon>
        <taxon>Embryophyta</taxon>
        <taxon>Tracheophyta</taxon>
        <taxon>Spermatophyta</taxon>
        <taxon>Magnoliopsida</taxon>
        <taxon>Liliopsida</taxon>
        <taxon>Poales</taxon>
        <taxon>Poaceae</taxon>
        <taxon>BOP clade</taxon>
        <taxon>Oryzoideae</taxon>
        <taxon>Oryzeae</taxon>
        <taxon>Oryzinae</taxon>
        <taxon>Oryza</taxon>
        <taxon>Oryza sativa</taxon>
    </lineage>
</organism>
<dbReference type="Proteomes" id="UP000007015">
    <property type="component" value="Chromosome 9"/>
</dbReference>
<dbReference type="STRING" id="39946.B8BCS3"/>
<reference evidence="1 2" key="1">
    <citation type="journal article" date="2005" name="PLoS Biol.">
        <title>The genomes of Oryza sativa: a history of duplications.</title>
        <authorList>
            <person name="Yu J."/>
            <person name="Wang J."/>
            <person name="Lin W."/>
            <person name="Li S."/>
            <person name="Li H."/>
            <person name="Zhou J."/>
            <person name="Ni P."/>
            <person name="Dong W."/>
            <person name="Hu S."/>
            <person name="Zeng C."/>
            <person name="Zhang J."/>
            <person name="Zhang Y."/>
            <person name="Li R."/>
            <person name="Xu Z."/>
            <person name="Li S."/>
            <person name="Li X."/>
            <person name="Zheng H."/>
            <person name="Cong L."/>
            <person name="Lin L."/>
            <person name="Yin J."/>
            <person name="Geng J."/>
            <person name="Li G."/>
            <person name="Shi J."/>
            <person name="Liu J."/>
            <person name="Lv H."/>
            <person name="Li J."/>
            <person name="Wang J."/>
            <person name="Deng Y."/>
            <person name="Ran L."/>
            <person name="Shi X."/>
            <person name="Wang X."/>
            <person name="Wu Q."/>
            <person name="Li C."/>
            <person name="Ren X."/>
            <person name="Wang J."/>
            <person name="Wang X."/>
            <person name="Li D."/>
            <person name="Liu D."/>
            <person name="Zhang X."/>
            <person name="Ji Z."/>
            <person name="Zhao W."/>
            <person name="Sun Y."/>
            <person name="Zhang Z."/>
            <person name="Bao J."/>
            <person name="Han Y."/>
            <person name="Dong L."/>
            <person name="Ji J."/>
            <person name="Chen P."/>
            <person name="Wu S."/>
            <person name="Liu J."/>
            <person name="Xiao Y."/>
            <person name="Bu D."/>
            <person name="Tan J."/>
            <person name="Yang L."/>
            <person name="Ye C."/>
            <person name="Zhang J."/>
            <person name="Xu J."/>
            <person name="Zhou Y."/>
            <person name="Yu Y."/>
            <person name="Zhang B."/>
            <person name="Zhuang S."/>
            <person name="Wei H."/>
            <person name="Liu B."/>
            <person name="Lei M."/>
            <person name="Yu H."/>
            <person name="Li Y."/>
            <person name="Xu H."/>
            <person name="Wei S."/>
            <person name="He X."/>
            <person name="Fang L."/>
            <person name="Zhang Z."/>
            <person name="Zhang Y."/>
            <person name="Huang X."/>
            <person name="Su Z."/>
            <person name="Tong W."/>
            <person name="Li J."/>
            <person name="Tong Z."/>
            <person name="Li S."/>
            <person name="Ye J."/>
            <person name="Wang L."/>
            <person name="Fang L."/>
            <person name="Lei T."/>
            <person name="Chen C."/>
            <person name="Chen H."/>
            <person name="Xu Z."/>
            <person name="Li H."/>
            <person name="Huang H."/>
            <person name="Zhang F."/>
            <person name="Xu H."/>
            <person name="Li N."/>
            <person name="Zhao C."/>
            <person name="Li S."/>
            <person name="Dong L."/>
            <person name="Huang Y."/>
            <person name="Li L."/>
            <person name="Xi Y."/>
            <person name="Qi Q."/>
            <person name="Li W."/>
            <person name="Zhang B."/>
            <person name="Hu W."/>
            <person name="Zhang Y."/>
            <person name="Tian X."/>
            <person name="Jiao Y."/>
            <person name="Liang X."/>
            <person name="Jin J."/>
            <person name="Gao L."/>
            <person name="Zheng W."/>
            <person name="Hao B."/>
            <person name="Liu S."/>
            <person name="Wang W."/>
            <person name="Yuan L."/>
            <person name="Cao M."/>
            <person name="McDermott J."/>
            <person name="Samudrala R."/>
            <person name="Wang J."/>
            <person name="Wong G.K."/>
            <person name="Yang H."/>
        </authorList>
    </citation>
    <scope>NUCLEOTIDE SEQUENCE [LARGE SCALE GENOMIC DNA]</scope>
    <source>
        <strain evidence="2">cv. 93-11</strain>
    </source>
</reference>
<proteinExistence type="predicted"/>
<evidence type="ECO:0008006" key="3">
    <source>
        <dbReference type="Google" id="ProtNLM"/>
    </source>
</evidence>
<keyword evidence="2" id="KW-1185">Reference proteome</keyword>
<gene>
    <name evidence="1" type="ORF">OsI_30341</name>
</gene>
<protein>
    <recommendedName>
        <fullName evidence="3">Reverse transcriptase zinc-binding domain-containing protein</fullName>
    </recommendedName>
</protein>
<name>B8BCS3_ORYSI</name>
<dbReference type="PANTHER" id="PTHR36617">
    <property type="entry name" value="PROTEIN, PUTATIVE-RELATED"/>
    <property type="match status" value="1"/>
</dbReference>
<evidence type="ECO:0000313" key="1">
    <source>
        <dbReference type="EMBL" id="EEC84063.1"/>
    </source>
</evidence>
<sequence>MAVDFPLWAIKAVDKLRRSFLWRGRKDALGGHCLVAWGKVTRPLELGGLGIYDLKYLGWALKMRWAWLKKTETHRPWAALPIQIPDQVKAFFSVAFVSEVGNGKHTLFWTDHWIFGQRVVDLAPRLFEAIPIRRVKQCTVHEALTERSWVFYVKGALTVGVIVDFLHLWEVLYNFELEPDVEDVHIWRLSNSGQYSAKSTYEGFFLGSMLFRPYERIWKTWAPPKCRFFLWHFWYLLLRQVGLHSLSPQPSDIYFDSWWEKASSATSGLILKGLNSLIVLGAWSIWNHRNRCVFYGTAPSLDGALTLLERSVGCGV</sequence>